<dbReference type="Pfam" id="PF19950">
    <property type="entry name" value="DUF6412"/>
    <property type="match status" value="1"/>
</dbReference>
<dbReference type="Proteomes" id="UP001206128">
    <property type="component" value="Unassembled WGS sequence"/>
</dbReference>
<comment type="caution">
    <text evidence="3">The sequence shown here is derived from an EMBL/GenBank/DDBJ whole genome shotgun (WGS) entry which is preliminary data.</text>
</comment>
<accession>A0AAE3KFJ0</accession>
<sequence length="106" mass="11029">MGELSLVTTVLTLLFPTWSAALVESTSGPGGLLAVASLVAAAGVVVVLVVCHAHAGRLDVASSPIRTRAQALRERSRRAAFLRLRDPDAAGRSRPRAPGQRHPSVG</sequence>
<evidence type="ECO:0000256" key="1">
    <source>
        <dbReference type="SAM" id="MobiDB-lite"/>
    </source>
</evidence>
<dbReference type="RefSeq" id="WP_253769408.1">
    <property type="nucleotide sequence ID" value="NZ_JAMTCK010000004.1"/>
</dbReference>
<dbReference type="InterPro" id="IPR045635">
    <property type="entry name" value="DUF6412"/>
</dbReference>
<name>A0AAE3KFJ0_9PSEU</name>
<keyword evidence="4" id="KW-1185">Reference proteome</keyword>
<keyword evidence="2" id="KW-1133">Transmembrane helix</keyword>
<organism evidence="3 4">
    <name type="scientific">Goodfellowiella coeruleoviolacea</name>
    <dbReference type="NCBI Taxonomy" id="334858"/>
    <lineage>
        <taxon>Bacteria</taxon>
        <taxon>Bacillati</taxon>
        <taxon>Actinomycetota</taxon>
        <taxon>Actinomycetes</taxon>
        <taxon>Pseudonocardiales</taxon>
        <taxon>Pseudonocardiaceae</taxon>
        <taxon>Goodfellowiella</taxon>
    </lineage>
</organism>
<dbReference type="AlphaFoldDB" id="A0AAE3KFJ0"/>
<evidence type="ECO:0000313" key="4">
    <source>
        <dbReference type="Proteomes" id="UP001206128"/>
    </source>
</evidence>
<proteinExistence type="predicted"/>
<evidence type="ECO:0000256" key="2">
    <source>
        <dbReference type="SAM" id="Phobius"/>
    </source>
</evidence>
<reference evidence="3" key="1">
    <citation type="submission" date="2022-06" db="EMBL/GenBank/DDBJ databases">
        <title>Genomic Encyclopedia of Archaeal and Bacterial Type Strains, Phase II (KMG-II): from individual species to whole genera.</title>
        <authorList>
            <person name="Goeker M."/>
        </authorList>
    </citation>
    <scope>NUCLEOTIDE SEQUENCE</scope>
    <source>
        <strain evidence="3">DSM 43935</strain>
    </source>
</reference>
<keyword evidence="2" id="KW-0472">Membrane</keyword>
<dbReference type="EMBL" id="JAMTCK010000004">
    <property type="protein sequence ID" value="MCP2165005.1"/>
    <property type="molecule type" value="Genomic_DNA"/>
</dbReference>
<keyword evidence="2" id="KW-0812">Transmembrane</keyword>
<gene>
    <name evidence="3" type="ORF">LX83_001854</name>
</gene>
<evidence type="ECO:0000313" key="3">
    <source>
        <dbReference type="EMBL" id="MCP2165005.1"/>
    </source>
</evidence>
<protein>
    <submittedName>
        <fullName evidence="3">Uncharacterized protein</fullName>
    </submittedName>
</protein>
<feature type="transmembrane region" description="Helical" evidence="2">
    <location>
        <begin position="31"/>
        <end position="51"/>
    </location>
</feature>
<feature type="region of interest" description="Disordered" evidence="1">
    <location>
        <begin position="84"/>
        <end position="106"/>
    </location>
</feature>